<evidence type="ECO:0000313" key="3">
    <source>
        <dbReference type="Proteomes" id="UP000241964"/>
    </source>
</evidence>
<protein>
    <submittedName>
        <fullName evidence="2">MAC/Perforin domain-containing protein</fullName>
    </submittedName>
</protein>
<dbReference type="PROSITE" id="PS51412">
    <property type="entry name" value="MACPF_2"/>
    <property type="match status" value="1"/>
</dbReference>
<name>A0A2P8GBW5_9BACT</name>
<dbReference type="RefSeq" id="WP_106594799.1">
    <property type="nucleotide sequence ID" value="NZ_PYAS01000003.1"/>
</dbReference>
<reference evidence="2 3" key="1">
    <citation type="submission" date="2018-03" db="EMBL/GenBank/DDBJ databases">
        <title>Genomic Encyclopedia of Archaeal and Bacterial Type Strains, Phase II (KMG-II): from individual species to whole genera.</title>
        <authorList>
            <person name="Goeker M."/>
        </authorList>
    </citation>
    <scope>NUCLEOTIDE SEQUENCE [LARGE SCALE GENOMIC DNA]</scope>
    <source>
        <strain evidence="2 3">DSM 29057</strain>
    </source>
</reference>
<comment type="caution">
    <text evidence="2">The sequence shown here is derived from an EMBL/GenBank/DDBJ whole genome shotgun (WGS) entry which is preliminary data.</text>
</comment>
<gene>
    <name evidence="2" type="ORF">CLV60_103330</name>
</gene>
<accession>A0A2P8GBW5</accession>
<sequence>MSEFIAKGLDEEPLMAAALASRPQDNIFRSFNALNPRIFDDLLGNLRSVTKGDISEYLTIVSDGSKFSSSYQEHSSTFESRHEFSLSMGVEGSYGVFSASANRESETVETSSFTSLFSSYSAELHMGTISLNALSPAEQLGLLRPEMVTQLKAIVTLADARNFTERWGTHLITRVNTGGIVFVSNSVETESHDKRESVSYDMKVSYQKVASLEVAISTSNEIKQGSENVMQTIRVRGGDAHKAAAINPADRSTIRAWVDSVSTDTTFAVVESVEIFSLVDGLARTMLKKYIDLTMLAFSLQNPVIFATGTGIRARQNITVTAAPVRFGNDFKVIGGGAGATKGSNNFLMGSYPQSRDARPPAAWIASSHDLRNEAVATDVLTSYAIAIHDPGNYIDVTVAEGRGTNTKIGADRAEATLPDGWILTAGGVFSRTLEGAHKFVTATYFKDAKTWAVASSDYKTAATNVELRAFAIGIKSKDPLLTIEVDKQAGTEERGQHGRPTAVGRGPVCGGGVLVSGNSGAGNLVQQCLPSEPRIWKGVNSDLDGSVSPASSQAFALSLHARVLV</sequence>
<organism evidence="2 3">
    <name type="scientific">Dyadobacter jiangsuensis</name>
    <dbReference type="NCBI Taxonomy" id="1591085"/>
    <lineage>
        <taxon>Bacteria</taxon>
        <taxon>Pseudomonadati</taxon>
        <taxon>Bacteroidota</taxon>
        <taxon>Cytophagia</taxon>
        <taxon>Cytophagales</taxon>
        <taxon>Spirosomataceae</taxon>
        <taxon>Dyadobacter</taxon>
    </lineage>
</organism>
<proteinExistence type="predicted"/>
<evidence type="ECO:0000313" key="2">
    <source>
        <dbReference type="EMBL" id="PSL31464.1"/>
    </source>
</evidence>
<dbReference type="EMBL" id="PYAS01000003">
    <property type="protein sequence ID" value="PSL31464.1"/>
    <property type="molecule type" value="Genomic_DNA"/>
</dbReference>
<dbReference type="InterPro" id="IPR020864">
    <property type="entry name" value="MACPF"/>
</dbReference>
<keyword evidence="3" id="KW-1185">Reference proteome</keyword>
<dbReference type="OrthoDB" id="642945at2"/>
<dbReference type="Proteomes" id="UP000241964">
    <property type="component" value="Unassembled WGS sequence"/>
</dbReference>
<evidence type="ECO:0000259" key="1">
    <source>
        <dbReference type="PROSITE" id="PS51412"/>
    </source>
</evidence>
<dbReference type="AlphaFoldDB" id="A0A2P8GBW5"/>
<dbReference type="Pfam" id="PF01823">
    <property type="entry name" value="MACPF"/>
    <property type="match status" value="1"/>
</dbReference>
<feature type="domain" description="MACPF" evidence="1">
    <location>
        <begin position="1"/>
        <end position="309"/>
    </location>
</feature>